<keyword evidence="1" id="KW-0812">Transmembrane</keyword>
<organism evidence="2 3">
    <name type="scientific">Streptomyces chlorus</name>
    <dbReference type="NCBI Taxonomy" id="887452"/>
    <lineage>
        <taxon>Bacteria</taxon>
        <taxon>Bacillati</taxon>
        <taxon>Actinomycetota</taxon>
        <taxon>Actinomycetes</taxon>
        <taxon>Kitasatosporales</taxon>
        <taxon>Streptomycetaceae</taxon>
        <taxon>Streptomyces</taxon>
    </lineage>
</organism>
<dbReference type="Proteomes" id="UP001596180">
    <property type="component" value="Unassembled WGS sequence"/>
</dbReference>
<keyword evidence="1" id="KW-1133">Transmembrane helix</keyword>
<sequence length="51" mass="5444">MTHLPTGREGRTVPPLMTLRGAWHMSDVAFIGLTVVVFALIGLAARGVGRL</sequence>
<evidence type="ECO:0000313" key="2">
    <source>
        <dbReference type="EMBL" id="MFC5850929.1"/>
    </source>
</evidence>
<reference evidence="3" key="1">
    <citation type="journal article" date="2019" name="Int. J. Syst. Evol. Microbiol.">
        <title>The Global Catalogue of Microorganisms (GCM) 10K type strain sequencing project: providing services to taxonomists for standard genome sequencing and annotation.</title>
        <authorList>
            <consortium name="The Broad Institute Genomics Platform"/>
            <consortium name="The Broad Institute Genome Sequencing Center for Infectious Disease"/>
            <person name="Wu L."/>
            <person name="Ma J."/>
        </authorList>
    </citation>
    <scope>NUCLEOTIDE SEQUENCE [LARGE SCALE GENOMIC DNA]</scope>
    <source>
        <strain evidence="3">JCM 10411</strain>
    </source>
</reference>
<dbReference type="EMBL" id="JBHSOA010000006">
    <property type="protein sequence ID" value="MFC5850929.1"/>
    <property type="molecule type" value="Genomic_DNA"/>
</dbReference>
<accession>A0ABW1DSU0</accession>
<protein>
    <submittedName>
        <fullName evidence="2">Uncharacterized protein</fullName>
    </submittedName>
</protein>
<keyword evidence="1" id="KW-0472">Membrane</keyword>
<evidence type="ECO:0000313" key="3">
    <source>
        <dbReference type="Proteomes" id="UP001596180"/>
    </source>
</evidence>
<gene>
    <name evidence="2" type="ORF">ACFPZI_03470</name>
</gene>
<name>A0ABW1DSU0_9ACTN</name>
<evidence type="ECO:0000256" key="1">
    <source>
        <dbReference type="SAM" id="Phobius"/>
    </source>
</evidence>
<keyword evidence="3" id="KW-1185">Reference proteome</keyword>
<feature type="transmembrane region" description="Helical" evidence="1">
    <location>
        <begin position="22"/>
        <end position="45"/>
    </location>
</feature>
<proteinExistence type="predicted"/>
<comment type="caution">
    <text evidence="2">The sequence shown here is derived from an EMBL/GenBank/DDBJ whole genome shotgun (WGS) entry which is preliminary data.</text>
</comment>